<keyword evidence="8" id="KW-0964">Secreted</keyword>
<evidence type="ECO:0000256" key="1">
    <source>
        <dbReference type="ARBA" id="ARBA00022670"/>
    </source>
</evidence>
<evidence type="ECO:0000256" key="6">
    <source>
        <dbReference type="ARBA" id="ARBA00024195"/>
    </source>
</evidence>
<dbReference type="PROSITE" id="PS00134">
    <property type="entry name" value="TRYPSIN_HIS"/>
    <property type="match status" value="1"/>
</dbReference>
<dbReference type="PRINTS" id="PR00722">
    <property type="entry name" value="CHYMOTRYPSIN"/>
</dbReference>
<evidence type="ECO:0000256" key="2">
    <source>
        <dbReference type="ARBA" id="ARBA00022729"/>
    </source>
</evidence>
<dbReference type="PANTHER" id="PTHR24256">
    <property type="entry name" value="TRYPTASE-RELATED"/>
    <property type="match status" value="1"/>
</dbReference>
<dbReference type="RefSeq" id="XP_017777053.1">
    <property type="nucleotide sequence ID" value="XM_017921564.1"/>
</dbReference>
<keyword evidence="1 7" id="KW-0645">Protease</keyword>
<feature type="chain" id="PRO_5044960033" description="CLIP domain-containing serine protease" evidence="8">
    <location>
        <begin position="22"/>
        <end position="391"/>
    </location>
</feature>
<accession>A0ABM1MR53</accession>
<dbReference type="InterPro" id="IPR043504">
    <property type="entry name" value="Peptidase_S1_PA_chymotrypsin"/>
</dbReference>
<dbReference type="InterPro" id="IPR009003">
    <property type="entry name" value="Peptidase_S1_PA"/>
</dbReference>
<dbReference type="InterPro" id="IPR051487">
    <property type="entry name" value="Ser/Thr_Proteases_Immune/Dev"/>
</dbReference>
<comment type="domain">
    <text evidence="8">The clip domain consists of 35-55 residues which are 'knitted' together usually by 3 conserved disulfide bonds forming a clip-like compact structure.</text>
</comment>
<dbReference type="PROSITE" id="PS00135">
    <property type="entry name" value="TRYPSIN_SER"/>
    <property type="match status" value="1"/>
</dbReference>
<dbReference type="InterPro" id="IPR001254">
    <property type="entry name" value="Trypsin_dom"/>
</dbReference>
<feature type="domain" description="Clip" evidence="10">
    <location>
        <begin position="23"/>
        <end position="76"/>
    </location>
</feature>
<evidence type="ECO:0000256" key="4">
    <source>
        <dbReference type="ARBA" id="ARBA00022825"/>
    </source>
</evidence>
<dbReference type="Pfam" id="PF12032">
    <property type="entry name" value="CLIP"/>
    <property type="match status" value="1"/>
</dbReference>
<organism evidence="11 12">
    <name type="scientific">Nicrophorus vespilloides</name>
    <name type="common">Boreal carrion beetle</name>
    <dbReference type="NCBI Taxonomy" id="110193"/>
    <lineage>
        <taxon>Eukaryota</taxon>
        <taxon>Metazoa</taxon>
        <taxon>Ecdysozoa</taxon>
        <taxon>Arthropoda</taxon>
        <taxon>Hexapoda</taxon>
        <taxon>Insecta</taxon>
        <taxon>Pterygota</taxon>
        <taxon>Neoptera</taxon>
        <taxon>Endopterygota</taxon>
        <taxon>Coleoptera</taxon>
        <taxon>Polyphaga</taxon>
        <taxon>Staphyliniformia</taxon>
        <taxon>Silphidae</taxon>
        <taxon>Nicrophorinae</taxon>
        <taxon>Nicrophorus</taxon>
    </lineage>
</organism>
<feature type="signal peptide" evidence="8">
    <location>
        <begin position="1"/>
        <end position="21"/>
    </location>
</feature>
<keyword evidence="2 8" id="KW-0732">Signal</keyword>
<evidence type="ECO:0000313" key="11">
    <source>
        <dbReference type="Proteomes" id="UP000695000"/>
    </source>
</evidence>
<comment type="similarity">
    <text evidence="6 8">Belongs to the peptidase S1 family. CLIP subfamily.</text>
</comment>
<keyword evidence="4 7" id="KW-0720">Serine protease</keyword>
<dbReference type="EC" id="3.4.21.-" evidence="7"/>
<dbReference type="InterPro" id="IPR018114">
    <property type="entry name" value="TRYPSIN_HIS"/>
</dbReference>
<evidence type="ECO:0000259" key="10">
    <source>
        <dbReference type="PROSITE" id="PS51888"/>
    </source>
</evidence>
<dbReference type="CDD" id="cd00190">
    <property type="entry name" value="Tryp_SPc"/>
    <property type="match status" value="1"/>
</dbReference>
<evidence type="ECO:0000256" key="8">
    <source>
        <dbReference type="RuleBase" id="RU366078"/>
    </source>
</evidence>
<dbReference type="Pfam" id="PF00089">
    <property type="entry name" value="Trypsin"/>
    <property type="match status" value="1"/>
</dbReference>
<name>A0ABM1MR53_NICVS</name>
<protein>
    <recommendedName>
        <fullName evidence="8">CLIP domain-containing serine protease</fullName>
        <ecNumber evidence="7">3.4.21.-</ecNumber>
    </recommendedName>
</protein>
<evidence type="ECO:0000256" key="5">
    <source>
        <dbReference type="ARBA" id="ARBA00023157"/>
    </source>
</evidence>
<dbReference type="InterPro" id="IPR038565">
    <property type="entry name" value="CLIP_sf"/>
</dbReference>
<keyword evidence="3 7" id="KW-0378">Hydrolase</keyword>
<feature type="domain" description="Peptidase S1" evidence="9">
    <location>
        <begin position="128"/>
        <end position="390"/>
    </location>
</feature>
<dbReference type="PROSITE" id="PS51888">
    <property type="entry name" value="CLIP"/>
    <property type="match status" value="1"/>
</dbReference>
<evidence type="ECO:0000256" key="7">
    <source>
        <dbReference type="RuleBase" id="RU363034"/>
    </source>
</evidence>
<reference evidence="12" key="1">
    <citation type="submission" date="2025-08" db="UniProtKB">
        <authorList>
            <consortium name="RefSeq"/>
        </authorList>
    </citation>
    <scope>IDENTIFICATION</scope>
    <source>
        <tissue evidence="12">Whole Larva</tissue>
    </source>
</reference>
<dbReference type="Gene3D" id="3.30.1640.30">
    <property type="match status" value="1"/>
</dbReference>
<evidence type="ECO:0000313" key="12">
    <source>
        <dbReference type="RefSeq" id="XP_017777053.1"/>
    </source>
</evidence>
<dbReference type="InterPro" id="IPR022700">
    <property type="entry name" value="CLIP"/>
</dbReference>
<dbReference type="Proteomes" id="UP000695000">
    <property type="component" value="Unplaced"/>
</dbReference>
<evidence type="ECO:0000259" key="9">
    <source>
        <dbReference type="PROSITE" id="PS50240"/>
    </source>
</evidence>
<dbReference type="GeneID" id="108563022"/>
<evidence type="ECO:0000256" key="3">
    <source>
        <dbReference type="ARBA" id="ARBA00022801"/>
    </source>
</evidence>
<dbReference type="Gene3D" id="2.40.10.10">
    <property type="entry name" value="Trypsin-like serine proteases"/>
    <property type="match status" value="2"/>
</dbReference>
<keyword evidence="5" id="KW-1015">Disulfide bond</keyword>
<dbReference type="SMART" id="SM00680">
    <property type="entry name" value="CLIP"/>
    <property type="match status" value="1"/>
</dbReference>
<dbReference type="SMART" id="SM00020">
    <property type="entry name" value="Tryp_SPc"/>
    <property type="match status" value="1"/>
</dbReference>
<dbReference type="PROSITE" id="PS50240">
    <property type="entry name" value="TRYPSIN_DOM"/>
    <property type="match status" value="1"/>
</dbReference>
<comment type="subcellular location">
    <subcellularLocation>
        <location evidence="8">Secreted</location>
    </subcellularLocation>
</comment>
<gene>
    <name evidence="12" type="primary">LOC108563022</name>
</gene>
<dbReference type="SUPFAM" id="SSF50494">
    <property type="entry name" value="Trypsin-like serine proteases"/>
    <property type="match status" value="1"/>
</dbReference>
<dbReference type="InterPro" id="IPR033116">
    <property type="entry name" value="TRYPSIN_SER"/>
</dbReference>
<proteinExistence type="inferred from homology"/>
<keyword evidence="11" id="KW-1185">Reference proteome</keyword>
<dbReference type="InterPro" id="IPR001314">
    <property type="entry name" value="Peptidase_S1A"/>
</dbReference>
<sequence length="391" mass="41974">MSVKTAATLCLILGFVSYAQSESCRTAKGESGDCIIIRSCQTMLNILQKRPVSPDDADYLRRSQCGFVGNDPKVCCPTNNGGGGGGGGGNSGGSNYNSGSAGGRNPDGLSSNLLPTFKQCGQSAQDRIVGGETTDLDEFPWMALIEYEKPNGRGFYCGGVLINKRYVLTAAHCLKGKDLPRTWKLSSVRFGEYNTSSVKDCLSDGAGGFDCSEPPVDIPVEERIAHEKYNPLDTNQYHDIALLRLSRDAPYTAYINPICLPIKKTELQKDLTGDNLFVAGWGKTESKSESDVKLKLKVPVKSNSECSSVYSAARVNLGKGQMCAGGQKGKDSCRGDSGGPLMSLVQDSDEVYWVVSGIVSFGPSPCGMQGWPGVYTRVTEYADWIISKLKP</sequence>